<keyword evidence="4" id="KW-1185">Reference proteome</keyword>
<proteinExistence type="predicted"/>
<evidence type="ECO:0000256" key="2">
    <source>
        <dbReference type="SAM" id="SignalP"/>
    </source>
</evidence>
<feature type="signal peptide" evidence="2">
    <location>
        <begin position="1"/>
        <end position="22"/>
    </location>
</feature>
<evidence type="ECO:0000313" key="3">
    <source>
        <dbReference type="EMBL" id="CAH1426561.1"/>
    </source>
</evidence>
<dbReference type="EMBL" id="CAKMRJ010002223">
    <property type="protein sequence ID" value="CAH1426561.1"/>
    <property type="molecule type" value="Genomic_DNA"/>
</dbReference>
<feature type="chain" id="PRO_5043572044" evidence="2">
    <location>
        <begin position="23"/>
        <end position="105"/>
    </location>
</feature>
<name>A0AAU9MHP2_9ASTR</name>
<feature type="region of interest" description="Disordered" evidence="1">
    <location>
        <begin position="60"/>
        <end position="84"/>
    </location>
</feature>
<keyword evidence="2" id="KW-0732">Signal</keyword>
<evidence type="ECO:0000313" key="4">
    <source>
        <dbReference type="Proteomes" id="UP001157418"/>
    </source>
</evidence>
<evidence type="ECO:0000256" key="1">
    <source>
        <dbReference type="SAM" id="MobiDB-lite"/>
    </source>
</evidence>
<accession>A0AAU9MHP2</accession>
<sequence>MKLYLIFAVFLLSNLHTYEVEGIRLGKVTLPISSYHEIIKMLSLKGSNDQDHELTLKTDALPSGTTLKNRRLSSRVGTKNSHRDHWLPKIHEDYYGPNHHRPRHH</sequence>
<gene>
    <name evidence="3" type="ORF">LVIROSA_LOCUS13634</name>
</gene>
<protein>
    <submittedName>
        <fullName evidence="3">Uncharacterized protein</fullName>
    </submittedName>
</protein>
<comment type="caution">
    <text evidence="3">The sequence shown here is derived from an EMBL/GenBank/DDBJ whole genome shotgun (WGS) entry which is preliminary data.</text>
</comment>
<dbReference type="AlphaFoldDB" id="A0AAU9MHP2"/>
<organism evidence="3 4">
    <name type="scientific">Lactuca virosa</name>
    <dbReference type="NCBI Taxonomy" id="75947"/>
    <lineage>
        <taxon>Eukaryota</taxon>
        <taxon>Viridiplantae</taxon>
        <taxon>Streptophyta</taxon>
        <taxon>Embryophyta</taxon>
        <taxon>Tracheophyta</taxon>
        <taxon>Spermatophyta</taxon>
        <taxon>Magnoliopsida</taxon>
        <taxon>eudicotyledons</taxon>
        <taxon>Gunneridae</taxon>
        <taxon>Pentapetalae</taxon>
        <taxon>asterids</taxon>
        <taxon>campanulids</taxon>
        <taxon>Asterales</taxon>
        <taxon>Asteraceae</taxon>
        <taxon>Cichorioideae</taxon>
        <taxon>Cichorieae</taxon>
        <taxon>Lactucinae</taxon>
        <taxon>Lactuca</taxon>
    </lineage>
</organism>
<reference evidence="3 4" key="1">
    <citation type="submission" date="2022-01" db="EMBL/GenBank/DDBJ databases">
        <authorList>
            <person name="Xiong W."/>
            <person name="Schranz E."/>
        </authorList>
    </citation>
    <scope>NUCLEOTIDE SEQUENCE [LARGE SCALE GENOMIC DNA]</scope>
</reference>
<dbReference type="Proteomes" id="UP001157418">
    <property type="component" value="Unassembled WGS sequence"/>
</dbReference>